<keyword evidence="3" id="KW-0050">Antiport</keyword>
<evidence type="ECO:0000256" key="1">
    <source>
        <dbReference type="ARBA" id="ARBA00004651"/>
    </source>
</evidence>
<feature type="transmembrane region" description="Helical" evidence="11">
    <location>
        <begin position="51"/>
        <end position="77"/>
    </location>
</feature>
<evidence type="ECO:0000313" key="13">
    <source>
        <dbReference type="Proteomes" id="UP000518300"/>
    </source>
</evidence>
<dbReference type="GO" id="GO:0005886">
    <property type="term" value="C:plasma membrane"/>
    <property type="evidence" value="ECO:0007669"/>
    <property type="project" value="UniProtKB-SubCell"/>
</dbReference>
<evidence type="ECO:0000256" key="11">
    <source>
        <dbReference type="SAM" id="Phobius"/>
    </source>
</evidence>
<dbReference type="PANTHER" id="PTHR43298:SF2">
    <property type="entry name" value="FMN_FAD EXPORTER YEEO-RELATED"/>
    <property type="match status" value="1"/>
</dbReference>
<feature type="transmembrane region" description="Helical" evidence="11">
    <location>
        <begin position="272"/>
        <end position="297"/>
    </location>
</feature>
<feature type="compositionally biased region" description="Low complexity" evidence="10">
    <location>
        <begin position="12"/>
        <end position="27"/>
    </location>
</feature>
<evidence type="ECO:0000256" key="9">
    <source>
        <dbReference type="ARBA" id="ARBA00031636"/>
    </source>
</evidence>
<feature type="transmembrane region" description="Helical" evidence="11">
    <location>
        <begin position="360"/>
        <end position="383"/>
    </location>
</feature>
<dbReference type="InterPro" id="IPR048279">
    <property type="entry name" value="MdtK-like"/>
</dbReference>
<dbReference type="GO" id="GO:0042910">
    <property type="term" value="F:xenobiotic transmembrane transporter activity"/>
    <property type="evidence" value="ECO:0007669"/>
    <property type="project" value="InterPro"/>
</dbReference>
<keyword evidence="4" id="KW-1003">Cell membrane</keyword>
<dbReference type="RefSeq" id="WP_169343093.1">
    <property type="nucleotide sequence ID" value="NZ_JABBJJ010000008.1"/>
</dbReference>
<dbReference type="NCBIfam" id="TIGR00797">
    <property type="entry name" value="matE"/>
    <property type="match status" value="1"/>
</dbReference>
<feature type="transmembrane region" description="Helical" evidence="11">
    <location>
        <begin position="389"/>
        <end position="412"/>
    </location>
</feature>
<dbReference type="Proteomes" id="UP000518300">
    <property type="component" value="Unassembled WGS sequence"/>
</dbReference>
<dbReference type="AlphaFoldDB" id="A0A848L4B2"/>
<feature type="transmembrane region" description="Helical" evidence="11">
    <location>
        <begin position="424"/>
        <end position="444"/>
    </location>
</feature>
<dbReference type="InterPro" id="IPR050222">
    <property type="entry name" value="MATE_MdtK"/>
</dbReference>
<protein>
    <recommendedName>
        <fullName evidence="9">Multidrug-efflux transporter</fullName>
    </recommendedName>
</protein>
<evidence type="ECO:0000313" key="12">
    <source>
        <dbReference type="EMBL" id="NMO13810.1"/>
    </source>
</evidence>
<feature type="transmembrane region" description="Helical" evidence="11">
    <location>
        <begin position="317"/>
        <end position="339"/>
    </location>
</feature>
<keyword evidence="7" id="KW-0406">Ion transport</keyword>
<feature type="region of interest" description="Disordered" evidence="10">
    <location>
        <begin position="1"/>
        <end position="28"/>
    </location>
</feature>
<feature type="transmembrane region" description="Helical" evidence="11">
    <location>
        <begin position="97"/>
        <end position="117"/>
    </location>
</feature>
<comment type="subcellular location">
    <subcellularLocation>
        <location evidence="1">Cell membrane</location>
        <topology evidence="1">Multi-pass membrane protein</topology>
    </subcellularLocation>
</comment>
<feature type="transmembrane region" description="Helical" evidence="11">
    <location>
        <begin position="129"/>
        <end position="151"/>
    </location>
</feature>
<dbReference type="InterPro" id="IPR002528">
    <property type="entry name" value="MATE_fam"/>
</dbReference>
<keyword evidence="5 11" id="KW-0812">Transmembrane</keyword>
<feature type="transmembrane region" description="Helical" evidence="11">
    <location>
        <begin position="204"/>
        <end position="223"/>
    </location>
</feature>
<accession>A0A848L4B2</accession>
<keyword evidence="13" id="KW-1185">Reference proteome</keyword>
<dbReference type="CDD" id="cd13139">
    <property type="entry name" value="MATE_like_14"/>
    <property type="match status" value="1"/>
</dbReference>
<gene>
    <name evidence="12" type="ORF">HG543_02890</name>
</gene>
<name>A0A848L4B2_9BACT</name>
<feature type="transmembrane region" description="Helical" evidence="11">
    <location>
        <begin position="171"/>
        <end position="192"/>
    </location>
</feature>
<evidence type="ECO:0000256" key="10">
    <source>
        <dbReference type="SAM" id="MobiDB-lite"/>
    </source>
</evidence>
<evidence type="ECO:0000256" key="5">
    <source>
        <dbReference type="ARBA" id="ARBA00022692"/>
    </source>
</evidence>
<keyword evidence="2" id="KW-0813">Transport</keyword>
<dbReference type="GO" id="GO:0015297">
    <property type="term" value="F:antiporter activity"/>
    <property type="evidence" value="ECO:0007669"/>
    <property type="project" value="UniProtKB-KW"/>
</dbReference>
<evidence type="ECO:0000256" key="8">
    <source>
        <dbReference type="ARBA" id="ARBA00023136"/>
    </source>
</evidence>
<reference evidence="12 13" key="1">
    <citation type="submission" date="2020-04" db="EMBL/GenBank/DDBJ databases">
        <title>Draft genome of Pyxidicoccus fallax type strain.</title>
        <authorList>
            <person name="Whitworth D.E."/>
        </authorList>
    </citation>
    <scope>NUCLEOTIDE SEQUENCE [LARGE SCALE GENOMIC DNA]</scope>
    <source>
        <strain evidence="12 13">DSM 14698</strain>
    </source>
</reference>
<comment type="caution">
    <text evidence="12">The sequence shown here is derived from an EMBL/GenBank/DDBJ whole genome shotgun (WGS) entry which is preliminary data.</text>
</comment>
<evidence type="ECO:0000256" key="3">
    <source>
        <dbReference type="ARBA" id="ARBA00022449"/>
    </source>
</evidence>
<evidence type="ECO:0000256" key="4">
    <source>
        <dbReference type="ARBA" id="ARBA00022475"/>
    </source>
</evidence>
<feature type="transmembrane region" description="Helical" evidence="11">
    <location>
        <begin position="229"/>
        <end position="251"/>
    </location>
</feature>
<sequence>MSSEIPPAGANPSLEEAGGPPEEGTPGLWASLKEAVHGTRQDLTRLPVRRAIFLLSVPMVLEMMMESVFAVVDVFFVGRLGADAVATVGLTESLLTIIYAAAMGLSIGAGALVSRRIGEGDSERAARTAVQAIGLGVVLAIPVSVAGVVFARPLMALMGGSPWVLEHGIRYTQVMLGGMGSVLLLFLINAIFRGCGDAAIAMRVLGLANAINIVLAPLLIFGVGPFPELGVMGAAVATTLGRGCGVVYQLYRLARGDGRLRVRREHLRLEPATMVAMMRLSGAGTLQALVSTTSWVVLARIVSSFGSAAVAGYTISLRIVLFVLLPSWGLGGAAATLVGQSLGAGRPERGEQAVWTASRINAAFLGTLGLLLIAGADPVVGLFTREPEVAAHAALALRIMCASFFFYAFGMVQTQAFNGAGDTVTPTLLNICCFWLLELPLAWVLSGPLGLGPSGAFISISVAFSVMAMAGIVLFRRGHWKQRKV</sequence>
<dbReference type="PIRSF" id="PIRSF006603">
    <property type="entry name" value="DinF"/>
    <property type="match status" value="1"/>
</dbReference>
<feature type="transmembrane region" description="Helical" evidence="11">
    <location>
        <begin position="456"/>
        <end position="475"/>
    </location>
</feature>
<evidence type="ECO:0000256" key="2">
    <source>
        <dbReference type="ARBA" id="ARBA00022448"/>
    </source>
</evidence>
<proteinExistence type="predicted"/>
<organism evidence="12 13">
    <name type="scientific">Pyxidicoccus fallax</name>
    <dbReference type="NCBI Taxonomy" id="394095"/>
    <lineage>
        <taxon>Bacteria</taxon>
        <taxon>Pseudomonadati</taxon>
        <taxon>Myxococcota</taxon>
        <taxon>Myxococcia</taxon>
        <taxon>Myxococcales</taxon>
        <taxon>Cystobacterineae</taxon>
        <taxon>Myxococcaceae</taxon>
        <taxon>Pyxidicoccus</taxon>
    </lineage>
</organism>
<keyword evidence="6 11" id="KW-1133">Transmembrane helix</keyword>
<evidence type="ECO:0000256" key="7">
    <source>
        <dbReference type="ARBA" id="ARBA00023065"/>
    </source>
</evidence>
<keyword evidence="8 11" id="KW-0472">Membrane</keyword>
<dbReference type="Pfam" id="PF01554">
    <property type="entry name" value="MatE"/>
    <property type="match status" value="2"/>
</dbReference>
<dbReference type="PANTHER" id="PTHR43298">
    <property type="entry name" value="MULTIDRUG RESISTANCE PROTEIN NORM-RELATED"/>
    <property type="match status" value="1"/>
</dbReference>
<dbReference type="GO" id="GO:0006811">
    <property type="term" value="P:monoatomic ion transport"/>
    <property type="evidence" value="ECO:0007669"/>
    <property type="project" value="UniProtKB-KW"/>
</dbReference>
<evidence type="ECO:0000256" key="6">
    <source>
        <dbReference type="ARBA" id="ARBA00022989"/>
    </source>
</evidence>
<dbReference type="EMBL" id="JABBJJ010000008">
    <property type="protein sequence ID" value="NMO13810.1"/>
    <property type="molecule type" value="Genomic_DNA"/>
</dbReference>